<feature type="region of interest" description="Disordered" evidence="1">
    <location>
        <begin position="481"/>
        <end position="511"/>
    </location>
</feature>
<sequence length="1763" mass="189603">MVERLTVRGEILPADPGAREDAVATVLDDIGYRVVTRVNTTVAARSGGQEIELEVDEGHFLEITDTNGVTTFWTAESARDEARSRGGRLDLAVPSVTRGTGTAIREVVQSTIDSDLAGLGRGVADWGLDMLLQPAARATVRALTGRLDRPSTSPDRGHPRVRGVHRVGHDLRLGPDSLVQDLDAAGDPFLVLLHGTFSNTEASFGGLLARDHTDWDAMLGSYDDRLVALEHPTLGLTPVENAVVLAQALPEGARVHMLSHSRGGLVGEVLSCAAQGAPSTQAYDRRKQETHPDVAAWAELTELVQGKGIRVERFVRVACPARGTILASRKVDKWASYFFNALKLVPGLDAAGVLSVVKKVVLVLLEQRLDVRAVPGLECMVPESALVATLAGVEHPVADGLFAVKGDLESKGLLGKIALALPTLFFEGDHDLVVNTSAMDGGMPRADMRAELFRSSDHTHFGYFRTPSSREAIRTALVPTETVPGPRGARGAVPAAAEDRPAPSSRRRGDAVHGPTLVIVPDLMGSVLHSASEAERTIWPAPGAIARRGVTSVLTPDPVDDDDVPGLVEPTPDVLVSPYDDLVEVMRHTFVVRAFPYDWRLPLSDSAAQLRAALTGLSESVDGEPGNAADCLVLGHGVGALLALEACAGTGLRPVLLDPPFEERRGMARRAAGQDDLTRTLALVDGETEPRAVGEQLAALEAFRVRSEGLSLIHPWEVEPPLFVCVHDNVHAGHGHLTLPCQHYLSRAPAGSILTSPEVLQDLRRLVQGRSPVGLVAGQPSASPPAPAPHPEPERELLFPTADELARMALGIRTVPGPQPVSLLVRVTHGDLRVGDGPWIVGAQDGTPIGGAEKALDQRLDGALSTHRILGQYPGPAGTLQLFTGPDLEGAAAAVIGLGAPGEVTPGQLTTGVTQAVLRLAAANVHVGPVARQAHLQEHRGFEISCVLAGTVGSGALPIETAVNAVITGVRRANRKLRDLQQTPDDNRPDAWASPPVVGSLQLIELYEDRAVLALQAATNLAQSDGSTDEDVLQVVTALQVGVGGRKGSTAGYLDDRWRTIKVTASASATLLEPGEAPPQPPAADDDLVQLTFTEVGRSAGAETTVTSAQRRVIDQVIRTSIQGDIEPARQTHNTLYELLVPLHMKGQGRPSDNIMFILDAHAASLPLEMLATRSYDDTIVPLAAEVGIIRRLETSTFRQWVRPASGSRALVIGDPRARGWPPLPGARLEANRVAASLEAHGYEVERQISASDDDDSVCTTSILDALFAHDYRIIHLAAHGDTTGRPGVIIGEHDRLTALEIQQLQTTPDLVFLNCCHLATALAPMAPGQPALPWERRDWRPDRFAAGISRQLIDNGVRAVVAAGWAVADDAAATFAGTFYDEFLSGRDLGPATLTARKVVLKEHRNTSTWGAYQVYGPPAMKIQGLPPATRELDLTNPKAVREWLDSLARQSSRLPADPDLRARAVKRITADLEAALSGAPQAWIDGEVQQTVGEVWRNLGSYARAISSFQDALETWSSVAALNVVDQLVSAYVRLGAEHARKSQKTAAERSFAKAERVIRTMNGLGRPVRDDEAVTQAPERLKLTANFELHRLWIDPEDPAALARAHLAFERATTAYERARRQDRYCRLGEVTLRWLRQQRDGTVAGTTEQDLDTVTELLRNARRERWSPKPFAQLAAADCLLVDALLRTPVGRQPTAKELAAFTSGVFDLTDAYRDAFRKGVSERERASVTDYLELLQRLLPPGHLAREQLLVVVTDELR</sequence>
<dbReference type="SUPFAM" id="SSF48452">
    <property type="entry name" value="TPR-like"/>
    <property type="match status" value="1"/>
</dbReference>
<feature type="compositionally biased region" description="Low complexity" evidence="1">
    <location>
        <begin position="483"/>
        <end position="496"/>
    </location>
</feature>
<dbReference type="Proteomes" id="UP000293291">
    <property type="component" value="Unassembled WGS sequence"/>
</dbReference>
<proteinExistence type="predicted"/>
<feature type="domain" description="DUF7379" evidence="3">
    <location>
        <begin position="305"/>
        <end position="390"/>
    </location>
</feature>
<keyword evidence="5" id="KW-1185">Reference proteome</keyword>
<gene>
    <name evidence="4" type="ORF">EUA07_14740</name>
</gene>
<evidence type="ECO:0000313" key="4">
    <source>
        <dbReference type="EMBL" id="RYC00042.1"/>
    </source>
</evidence>
<comment type="caution">
    <text evidence="4">The sequence shown here is derived from an EMBL/GenBank/DDBJ whole genome shotgun (WGS) entry which is preliminary data.</text>
</comment>
<dbReference type="InterPro" id="IPR055803">
    <property type="entry name" value="DUF7379"/>
</dbReference>
<dbReference type="EMBL" id="SDWU01000016">
    <property type="protein sequence ID" value="RYC00042.1"/>
    <property type="molecule type" value="Genomic_DNA"/>
</dbReference>
<protein>
    <submittedName>
        <fullName evidence="4">CHAT domain-containing protein</fullName>
    </submittedName>
</protein>
<dbReference type="Pfam" id="PF24096">
    <property type="entry name" value="DUF7379"/>
    <property type="match status" value="2"/>
</dbReference>
<name>A0A4Q2SCQ3_9ACTN</name>
<evidence type="ECO:0000313" key="5">
    <source>
        <dbReference type="Proteomes" id="UP000293291"/>
    </source>
</evidence>
<organism evidence="4 5">
    <name type="scientific">Nocardioides ganghwensis</name>
    <dbReference type="NCBI Taxonomy" id="252230"/>
    <lineage>
        <taxon>Bacteria</taxon>
        <taxon>Bacillati</taxon>
        <taxon>Actinomycetota</taxon>
        <taxon>Actinomycetes</taxon>
        <taxon>Propionibacteriales</taxon>
        <taxon>Nocardioidaceae</taxon>
        <taxon>Nocardioides</taxon>
    </lineage>
</organism>
<dbReference type="OrthoDB" id="8871309at2"/>
<dbReference type="SUPFAM" id="SSF52129">
    <property type="entry name" value="Caspase-like"/>
    <property type="match status" value="1"/>
</dbReference>
<dbReference type="InterPro" id="IPR029030">
    <property type="entry name" value="Caspase-like_dom_sf"/>
</dbReference>
<evidence type="ECO:0000259" key="3">
    <source>
        <dbReference type="Pfam" id="PF24096"/>
    </source>
</evidence>
<evidence type="ECO:0000259" key="2">
    <source>
        <dbReference type="Pfam" id="PF12770"/>
    </source>
</evidence>
<evidence type="ECO:0000256" key="1">
    <source>
        <dbReference type="SAM" id="MobiDB-lite"/>
    </source>
</evidence>
<reference evidence="4 5" key="1">
    <citation type="submission" date="2019-01" db="EMBL/GenBank/DDBJ databases">
        <title>Novel species of Nocardioides.</title>
        <authorList>
            <person name="Liu Q."/>
            <person name="Xin Y.-H."/>
        </authorList>
    </citation>
    <scope>NUCLEOTIDE SEQUENCE [LARGE SCALE GENOMIC DNA]</scope>
    <source>
        <strain evidence="4 5">CGMCC 4.6875</strain>
    </source>
</reference>
<dbReference type="Pfam" id="PF12770">
    <property type="entry name" value="CHAT"/>
    <property type="match status" value="1"/>
</dbReference>
<dbReference type="RefSeq" id="WP_129455938.1">
    <property type="nucleotide sequence ID" value="NZ_JACXYX010000001.1"/>
</dbReference>
<feature type="compositionally biased region" description="Basic and acidic residues" evidence="1">
    <location>
        <begin position="497"/>
        <end position="511"/>
    </location>
</feature>
<dbReference type="InterPro" id="IPR011990">
    <property type="entry name" value="TPR-like_helical_dom_sf"/>
</dbReference>
<feature type="domain" description="CHAT" evidence="2">
    <location>
        <begin position="1132"/>
        <end position="1418"/>
    </location>
</feature>
<dbReference type="InterPro" id="IPR024983">
    <property type="entry name" value="CHAT_dom"/>
</dbReference>
<dbReference type="Gene3D" id="1.25.40.10">
    <property type="entry name" value="Tetratricopeptide repeat domain"/>
    <property type="match status" value="1"/>
</dbReference>
<feature type="region of interest" description="Disordered" evidence="1">
    <location>
        <begin position="774"/>
        <end position="794"/>
    </location>
</feature>
<accession>A0A4Q2SCQ3</accession>
<feature type="domain" description="DUF7379" evidence="3">
    <location>
        <begin position="190"/>
        <end position="272"/>
    </location>
</feature>